<dbReference type="InterPro" id="IPR036388">
    <property type="entry name" value="WH-like_DNA-bd_sf"/>
</dbReference>
<evidence type="ECO:0000313" key="7">
    <source>
        <dbReference type="EMBL" id="KUL27611.1"/>
    </source>
</evidence>
<keyword evidence="8" id="KW-1185">Reference proteome</keyword>
<dbReference type="InterPro" id="IPR042197">
    <property type="entry name" value="Apaf_helical"/>
</dbReference>
<dbReference type="GO" id="GO:0000160">
    <property type="term" value="P:phosphorelay signal transduction system"/>
    <property type="evidence" value="ECO:0007669"/>
    <property type="project" value="InterPro"/>
</dbReference>
<dbReference type="PROSITE" id="PS51755">
    <property type="entry name" value="OMPR_PHOB"/>
    <property type="match status" value="1"/>
</dbReference>
<dbReference type="GO" id="GO:0043531">
    <property type="term" value="F:ADP binding"/>
    <property type="evidence" value="ECO:0007669"/>
    <property type="project" value="InterPro"/>
</dbReference>
<dbReference type="InterPro" id="IPR011990">
    <property type="entry name" value="TPR-like_helical_dom_sf"/>
</dbReference>
<dbReference type="SUPFAM" id="SSF52540">
    <property type="entry name" value="P-loop containing nucleoside triphosphate hydrolases"/>
    <property type="match status" value="1"/>
</dbReference>
<evidence type="ECO:0000256" key="2">
    <source>
        <dbReference type="ARBA" id="ARBA00023015"/>
    </source>
</evidence>
<organism evidence="7 8">
    <name type="scientific">Actinoplanes awajinensis subsp. mycoplanecinus</name>
    <dbReference type="NCBI Taxonomy" id="135947"/>
    <lineage>
        <taxon>Bacteria</taxon>
        <taxon>Bacillati</taxon>
        <taxon>Actinomycetota</taxon>
        <taxon>Actinomycetes</taxon>
        <taxon>Micromonosporales</taxon>
        <taxon>Micromonosporaceae</taxon>
        <taxon>Actinoplanes</taxon>
    </lineage>
</organism>
<dbReference type="EMBL" id="LLZH01000297">
    <property type="protein sequence ID" value="KUL27611.1"/>
    <property type="molecule type" value="Genomic_DNA"/>
</dbReference>
<evidence type="ECO:0000256" key="4">
    <source>
        <dbReference type="ARBA" id="ARBA00023163"/>
    </source>
</evidence>
<dbReference type="OrthoDB" id="7628974at2"/>
<reference evidence="7 8" key="1">
    <citation type="submission" date="2015-10" db="EMBL/GenBank/DDBJ databases">
        <authorList>
            <person name="Gilbert D.G."/>
        </authorList>
    </citation>
    <scope>NUCLEOTIDE SEQUENCE [LARGE SCALE GENOMIC DNA]</scope>
    <source>
        <strain evidence="7 8">NRRL B-16712</strain>
    </source>
</reference>
<dbReference type="Gene3D" id="1.25.40.10">
    <property type="entry name" value="Tetratricopeptide repeat domain"/>
    <property type="match status" value="3"/>
</dbReference>
<evidence type="ECO:0000256" key="1">
    <source>
        <dbReference type="ARBA" id="ARBA00005820"/>
    </source>
</evidence>
<protein>
    <submittedName>
        <fullName evidence="7">AfsR family transcriptional regulator</fullName>
    </submittedName>
</protein>
<dbReference type="Proteomes" id="UP000053244">
    <property type="component" value="Unassembled WGS sequence"/>
</dbReference>
<dbReference type="Pfam" id="PF13374">
    <property type="entry name" value="TPR_10"/>
    <property type="match status" value="1"/>
</dbReference>
<dbReference type="SUPFAM" id="SSF46894">
    <property type="entry name" value="C-terminal effector domain of the bipartite response regulators"/>
    <property type="match status" value="1"/>
</dbReference>
<evidence type="ECO:0000256" key="5">
    <source>
        <dbReference type="PROSITE-ProRule" id="PRU01091"/>
    </source>
</evidence>
<dbReference type="InterPro" id="IPR016032">
    <property type="entry name" value="Sig_transdc_resp-reg_C-effctor"/>
</dbReference>
<dbReference type="PANTHER" id="PTHR35807">
    <property type="entry name" value="TRANSCRIPTIONAL REGULATOR REDD-RELATED"/>
    <property type="match status" value="1"/>
</dbReference>
<feature type="DNA-binding region" description="OmpR/PhoB-type" evidence="5">
    <location>
        <begin position="1"/>
        <end position="89"/>
    </location>
</feature>
<dbReference type="Gene3D" id="1.10.10.10">
    <property type="entry name" value="Winged helix-like DNA-binding domain superfamily/Winged helix DNA-binding domain"/>
    <property type="match status" value="2"/>
</dbReference>
<dbReference type="InterPro" id="IPR019734">
    <property type="entry name" value="TPR_rpt"/>
</dbReference>
<dbReference type="InterPro" id="IPR051677">
    <property type="entry name" value="AfsR-DnrI-RedD_regulator"/>
</dbReference>
<dbReference type="SMART" id="SM00028">
    <property type="entry name" value="TPR"/>
    <property type="match status" value="4"/>
</dbReference>
<dbReference type="SMART" id="SM01043">
    <property type="entry name" value="BTAD"/>
    <property type="match status" value="1"/>
</dbReference>
<dbReference type="GO" id="GO:0003677">
    <property type="term" value="F:DNA binding"/>
    <property type="evidence" value="ECO:0007669"/>
    <property type="project" value="UniProtKB-UniRule"/>
</dbReference>
<comment type="caution">
    <text evidence="7">The sequence shown here is derived from an EMBL/GenBank/DDBJ whole genome shotgun (WGS) entry which is preliminary data.</text>
</comment>
<dbReference type="Pfam" id="PF03704">
    <property type="entry name" value="BTAD"/>
    <property type="match status" value="1"/>
</dbReference>
<evidence type="ECO:0000313" key="8">
    <source>
        <dbReference type="Proteomes" id="UP000053244"/>
    </source>
</evidence>
<keyword evidence="4" id="KW-0804">Transcription</keyword>
<feature type="domain" description="OmpR/PhoB-type" evidence="6">
    <location>
        <begin position="1"/>
        <end position="89"/>
    </location>
</feature>
<name>A0A124G909_9ACTN</name>
<evidence type="ECO:0000256" key="3">
    <source>
        <dbReference type="ARBA" id="ARBA00023125"/>
    </source>
</evidence>
<evidence type="ECO:0000259" key="6">
    <source>
        <dbReference type="PROSITE" id="PS51755"/>
    </source>
</evidence>
<dbReference type="PRINTS" id="PR00364">
    <property type="entry name" value="DISEASERSIST"/>
</dbReference>
<keyword evidence="2" id="KW-0805">Transcription regulation</keyword>
<dbReference type="SMART" id="SM00862">
    <property type="entry name" value="Trans_reg_C"/>
    <property type="match status" value="1"/>
</dbReference>
<gene>
    <name evidence="7" type="ORF">ADL15_34915</name>
</gene>
<sequence>MRYRILGPLSVTVAGQNVAVTAGRDRVVLAMLLLNPDRIIGAGELFDALWTDAPPVTARGQLQSCISRLRRILPPGVILTDRAGYGIRVGTDELDATLFVRSVDRARVAGDRVALRQALALWRGPACAELDAPAIRQAAAVLDERYALAVEDWAELELAAGRERELAGELGALVERFPLRERLRGQLMLALARSGRQADALAEFRRARQLLADELGIEPGEELQERHREILAGETVSGRRVAGPVRCLPRTVGDFTGRSAQVGRLLAEIAGSTGPLVAVIDGMAGSGKTTLALHVAGLLGDRYPDAHLFVDLQGHSERDPVEPSAALLVLLRQLGLTAEEIPIEPVERVARWRTEVAGRRLLVVLDNAASSAQLTDLLPTAPGSLALVTSRRRLAGLDGVRVESLPVLSPAEAVALLAQIAGDRVRAEPEAAAEVVRRCGLLPLAIRLAGARLAHRPRWRVSDLLHRLSEAALPELVAEDRTVTGAFTLTYRQLPEPLRRVFRLLGVYPGADFDALAVAALTDLAHGTAAEMLEDLVDVNLVEEREPGVYRLHDLMREYAGMLAAELPESERTAALTGLFDFQMHAAAAANSSTSREVLWRDLRSPVPARPDLTVEDPVARLERERPNLAAFVDAAKAAGRADYAWKIPRAAWNLLYFRGYIGDVAALHLAAMAAAESLGDRAAIATTANYLASAYSKSGRIDKAEECLRLSIRLRAELGQLDGLGSAFSNMGSIQLDQGRLAEALATMREAFRIRIQGRTRGAAGLQLAMLADILYVLGRPAEAVHSTRRRLFEAIELRDEGQVAAALLMVQRFRYRSGDLASAAAHRYIDAAYRLARRAGHRAIQADTYHDRARLLRDEKRYAEAIVEHRRAVEGARLVSDARNEAEFRYEYAVTLLRRGDRAEARVLLEHSLRVARVSRNLYSIARVQAGLAACLDHGDPEAERLRARARELFDRMGIPEQFAAAENPAG</sequence>
<dbReference type="InterPro" id="IPR005158">
    <property type="entry name" value="BTAD"/>
</dbReference>
<dbReference type="Gene3D" id="1.10.8.430">
    <property type="entry name" value="Helical domain of apoptotic protease-activating factors"/>
    <property type="match status" value="1"/>
</dbReference>
<dbReference type="AlphaFoldDB" id="A0A124G909"/>
<dbReference type="GO" id="GO:0006355">
    <property type="term" value="P:regulation of DNA-templated transcription"/>
    <property type="evidence" value="ECO:0007669"/>
    <property type="project" value="InterPro"/>
</dbReference>
<dbReference type="Gene3D" id="3.40.50.300">
    <property type="entry name" value="P-loop containing nucleotide triphosphate hydrolases"/>
    <property type="match status" value="1"/>
</dbReference>
<dbReference type="InterPro" id="IPR027417">
    <property type="entry name" value="P-loop_NTPase"/>
</dbReference>
<dbReference type="CDD" id="cd15831">
    <property type="entry name" value="BTAD"/>
    <property type="match status" value="1"/>
</dbReference>
<comment type="similarity">
    <text evidence="1">Belongs to the AfsR/DnrI/RedD regulatory family.</text>
</comment>
<accession>A0A124G909</accession>
<dbReference type="InterPro" id="IPR001867">
    <property type="entry name" value="OmpR/PhoB-type_DNA-bd"/>
</dbReference>
<keyword evidence="3 5" id="KW-0238">DNA-binding</keyword>
<dbReference type="SUPFAM" id="SSF48452">
    <property type="entry name" value="TPR-like"/>
    <property type="match status" value="3"/>
</dbReference>
<dbReference type="PANTHER" id="PTHR35807:SF1">
    <property type="entry name" value="TRANSCRIPTIONAL REGULATOR REDD"/>
    <property type="match status" value="1"/>
</dbReference>
<proteinExistence type="inferred from homology"/>